<dbReference type="Proteomes" id="UP001556709">
    <property type="component" value="Unassembled WGS sequence"/>
</dbReference>
<comment type="caution">
    <text evidence="2">The sequence shown here is derived from an EMBL/GenBank/DDBJ whole genome shotgun (WGS) entry which is preliminary data.</text>
</comment>
<dbReference type="Pfam" id="PF11104">
    <property type="entry name" value="PilM_2"/>
    <property type="match status" value="2"/>
</dbReference>
<reference evidence="2 3" key="1">
    <citation type="submission" date="2024-02" db="EMBL/GenBank/DDBJ databases">
        <title>New especies of Spiribacter isolated from saline water.</title>
        <authorList>
            <person name="Leon M.J."/>
            <person name="De La Haba R."/>
            <person name="Sanchez-Porro C."/>
            <person name="Ventosa A."/>
        </authorList>
    </citation>
    <scope>NUCLEOTIDE SEQUENCE [LARGE SCALE GENOMIC DNA]</scope>
    <source>
        <strain evidence="3">ag22IC6-390</strain>
    </source>
</reference>
<protein>
    <submittedName>
        <fullName evidence="2">Pilus assembly protein PilM</fullName>
    </submittedName>
</protein>
<keyword evidence="3" id="KW-1185">Reference proteome</keyword>
<dbReference type="InterPro" id="IPR005883">
    <property type="entry name" value="PilM"/>
</dbReference>
<evidence type="ECO:0000313" key="2">
    <source>
        <dbReference type="EMBL" id="MEX0469764.1"/>
    </source>
</evidence>
<gene>
    <name evidence="2" type="primary">pilM</name>
    <name evidence="2" type="ORF">V6X73_08495</name>
</gene>
<dbReference type="PANTHER" id="PTHR32432">
    <property type="entry name" value="CELL DIVISION PROTEIN FTSA-RELATED"/>
    <property type="match status" value="1"/>
</dbReference>
<accession>A0ABV3TG01</accession>
<sequence>MRWSLPLIRRRTPIHLGVDIGRSGVRLVALAPGPTPRLVGWSSQPGPEQPGDGQAKPDREWLLTALDQAAAEIDIHDPVAAVAVPVEGIATRSVSLPPGISHRAVDTRIGLAMAELLPESVSDFCVDYRADDSALDAHDNRPWQVVAGRRSHVAWRVEAMKALGWRCPLVDVESHAIARALRLSAPDGHEGITGVVDAGYRLRFSVCDGDSLIHDQDHGPPQPDTPDAVAQRMGLALSVYQGLDHARAVDRILLVGGRACPPLAESLAQRTRLPTRIAEPFSALSTEDSDPARIAQPHRYPVALGLALHLGSCHAHWR</sequence>
<dbReference type="PANTHER" id="PTHR32432:SF3">
    <property type="entry name" value="ETHANOLAMINE UTILIZATION PROTEIN EUTJ"/>
    <property type="match status" value="1"/>
</dbReference>
<dbReference type="Gene3D" id="3.30.1490.300">
    <property type="match status" value="1"/>
</dbReference>
<evidence type="ECO:0000256" key="1">
    <source>
        <dbReference type="SAM" id="MobiDB-lite"/>
    </source>
</evidence>
<proteinExistence type="predicted"/>
<dbReference type="InterPro" id="IPR050696">
    <property type="entry name" value="FtsA/MreB"/>
</dbReference>
<dbReference type="InterPro" id="IPR043129">
    <property type="entry name" value="ATPase_NBD"/>
</dbReference>
<dbReference type="RefSeq" id="WP_367959475.1">
    <property type="nucleotide sequence ID" value="NZ_JBAKFK010000004.1"/>
</dbReference>
<organism evidence="2 3">
    <name type="scientific">Spiribacter pallidus</name>
    <dbReference type="NCBI Taxonomy" id="1987936"/>
    <lineage>
        <taxon>Bacteria</taxon>
        <taxon>Pseudomonadati</taxon>
        <taxon>Pseudomonadota</taxon>
        <taxon>Gammaproteobacteria</taxon>
        <taxon>Chromatiales</taxon>
        <taxon>Ectothiorhodospiraceae</taxon>
        <taxon>Spiribacter</taxon>
    </lineage>
</organism>
<name>A0ABV3TG01_9GAMM</name>
<dbReference type="SUPFAM" id="SSF53067">
    <property type="entry name" value="Actin-like ATPase domain"/>
    <property type="match status" value="1"/>
</dbReference>
<dbReference type="Gene3D" id="3.30.420.40">
    <property type="match status" value="2"/>
</dbReference>
<feature type="region of interest" description="Disordered" evidence="1">
    <location>
        <begin position="37"/>
        <end position="56"/>
    </location>
</feature>
<evidence type="ECO:0000313" key="3">
    <source>
        <dbReference type="Proteomes" id="UP001556709"/>
    </source>
</evidence>
<dbReference type="EMBL" id="JBAKFM010000004">
    <property type="protein sequence ID" value="MEX0469764.1"/>
    <property type="molecule type" value="Genomic_DNA"/>
</dbReference>